<dbReference type="Proteomes" id="UP000650466">
    <property type="component" value="Unassembled WGS sequence"/>
</dbReference>
<name>A0A926KV15_9BACL</name>
<comment type="caution">
    <text evidence="1">The sequence shown here is derived from an EMBL/GenBank/DDBJ whole genome shotgun (WGS) entry which is preliminary data.</text>
</comment>
<gene>
    <name evidence="1" type="ORF">ICC18_20510</name>
</gene>
<dbReference type="PANTHER" id="PTHR40053">
    <property type="entry name" value="SPORULATION-CONTROL PROTEIN SPO0M"/>
    <property type="match status" value="1"/>
</dbReference>
<accession>A0A926KV15</accession>
<dbReference type="RefSeq" id="WP_188176282.1">
    <property type="nucleotide sequence ID" value="NZ_JACVVD010000007.1"/>
</dbReference>
<dbReference type="EMBL" id="JACVVD010000007">
    <property type="protein sequence ID" value="MBD0382505.1"/>
    <property type="molecule type" value="Genomic_DNA"/>
</dbReference>
<dbReference type="PANTHER" id="PTHR40053:SF1">
    <property type="entry name" value="SPORULATION-CONTROL PROTEIN SPO0M"/>
    <property type="match status" value="1"/>
</dbReference>
<proteinExistence type="predicted"/>
<organism evidence="1 2">
    <name type="scientific">Paenibacillus sedimenti</name>
    <dbReference type="NCBI Taxonomy" id="2770274"/>
    <lineage>
        <taxon>Bacteria</taxon>
        <taxon>Bacillati</taxon>
        <taxon>Bacillota</taxon>
        <taxon>Bacilli</taxon>
        <taxon>Bacillales</taxon>
        <taxon>Paenibacillaceae</taxon>
        <taxon>Paenibacillus</taxon>
    </lineage>
</organism>
<dbReference type="AlphaFoldDB" id="A0A926KV15"/>
<evidence type="ECO:0000313" key="2">
    <source>
        <dbReference type="Proteomes" id="UP000650466"/>
    </source>
</evidence>
<dbReference type="InterPro" id="IPR009776">
    <property type="entry name" value="Spore_0_M"/>
</dbReference>
<keyword evidence="2" id="KW-1185">Reference proteome</keyword>
<protein>
    <submittedName>
        <fullName evidence="1">Sporulation protein</fullName>
    </submittedName>
</protein>
<sequence length="258" mass="29605">MSIYKRMMDRAANGGVQIDTFLDEPSGVRCGEELRGSVILKGGHSETQVTRIWFQLLAEFACEKDKQIVKENGVIYRYMFETNISIAPGEEKNIPFRFQIPFSTPLSIGTTNIWLETEADVEMAPNRNDRDVVRIMPPPIVGAFFEAVGLLGLRLNEVSLLHVPHLRPDFPFVQEFEFKPRLPSALDEIEVYYIAESRDRVDFYIEIDRRSKGMLGLLEEAFDWDERCIKVTLTSEDIGDPDRLADHLARTFLPYLGR</sequence>
<dbReference type="Pfam" id="PF07070">
    <property type="entry name" value="Spo0M"/>
    <property type="match status" value="1"/>
</dbReference>
<reference evidence="1" key="1">
    <citation type="submission" date="2020-09" db="EMBL/GenBank/DDBJ databases">
        <title>Draft Genome Sequence of Paenibacillus sp. WST5.</title>
        <authorList>
            <person name="Bao Z."/>
        </authorList>
    </citation>
    <scope>NUCLEOTIDE SEQUENCE</scope>
    <source>
        <strain evidence="1">WST5</strain>
    </source>
</reference>
<evidence type="ECO:0000313" key="1">
    <source>
        <dbReference type="EMBL" id="MBD0382505.1"/>
    </source>
</evidence>